<feature type="domain" description="RNase H type-1" evidence="1">
    <location>
        <begin position="86"/>
        <end position="219"/>
    </location>
</feature>
<evidence type="ECO:0000259" key="1">
    <source>
        <dbReference type="PROSITE" id="PS50879"/>
    </source>
</evidence>
<sequence>MCTAAELSEIAYKKEKSASLRLAKRLGISEEAALSEILSKVAGSSPLNELLTRRLQEKAHIAAKLAAHKQAKLTARAQKQASRQPDASAWLAWFDGSCHPNPGKMGIGGLLKSPQGTETEISFHAGIGDSSEAEYIALISVLETAIQAGADKLMIYGDSQVVINDVLSQSGGATILSAQRLKAQCLIARLPQVSLNWIPRHRNAQADALSQQAIRNSAAAANPQQA</sequence>
<proteinExistence type="predicted"/>
<organism evidence="2 3">
    <name type="scientific">Herminiimonas contaminans</name>
    <dbReference type="NCBI Taxonomy" id="1111140"/>
    <lineage>
        <taxon>Bacteria</taxon>
        <taxon>Pseudomonadati</taxon>
        <taxon>Pseudomonadota</taxon>
        <taxon>Betaproteobacteria</taxon>
        <taxon>Burkholderiales</taxon>
        <taxon>Oxalobacteraceae</taxon>
        <taxon>Herminiimonas</taxon>
    </lineage>
</organism>
<gene>
    <name evidence="2" type="ORF">IXC47_01135</name>
</gene>
<dbReference type="RefSeq" id="WP_195874461.1">
    <property type="nucleotide sequence ID" value="NZ_JADOEL010000001.1"/>
</dbReference>
<dbReference type="InterPro" id="IPR002156">
    <property type="entry name" value="RNaseH_domain"/>
</dbReference>
<protein>
    <submittedName>
        <fullName evidence="2">Ribonuclease HI family protein</fullName>
    </submittedName>
</protein>
<reference evidence="2 3" key="1">
    <citation type="submission" date="2020-11" db="EMBL/GenBank/DDBJ databases">
        <title>WGS of Herminiimonas contaminans strain Marseille-Q4544 isolated from planarians Schmidtea mediterranea.</title>
        <authorList>
            <person name="Kangale L."/>
        </authorList>
    </citation>
    <scope>NUCLEOTIDE SEQUENCE [LARGE SCALE GENOMIC DNA]</scope>
    <source>
        <strain evidence="2 3">Marseille-Q4544</strain>
    </source>
</reference>
<evidence type="ECO:0000313" key="3">
    <source>
        <dbReference type="Proteomes" id="UP000657372"/>
    </source>
</evidence>
<dbReference type="Gene3D" id="3.30.420.10">
    <property type="entry name" value="Ribonuclease H-like superfamily/Ribonuclease H"/>
    <property type="match status" value="1"/>
</dbReference>
<name>A0ABS0ESX8_9BURK</name>
<accession>A0ABS0ESX8</accession>
<dbReference type="EMBL" id="JADOEL010000001">
    <property type="protein sequence ID" value="MBF8176278.1"/>
    <property type="molecule type" value="Genomic_DNA"/>
</dbReference>
<dbReference type="Pfam" id="PF13456">
    <property type="entry name" value="RVT_3"/>
    <property type="match status" value="1"/>
</dbReference>
<dbReference type="InterPro" id="IPR012337">
    <property type="entry name" value="RNaseH-like_sf"/>
</dbReference>
<dbReference type="PANTHER" id="PTHR46387:SF2">
    <property type="entry name" value="RIBONUCLEASE HI"/>
    <property type="match status" value="1"/>
</dbReference>
<dbReference type="CDD" id="cd09279">
    <property type="entry name" value="RNase_HI_like"/>
    <property type="match status" value="1"/>
</dbReference>
<dbReference type="PROSITE" id="PS50879">
    <property type="entry name" value="RNASE_H_1"/>
    <property type="match status" value="1"/>
</dbReference>
<dbReference type="PANTHER" id="PTHR46387">
    <property type="entry name" value="POLYNUCLEOTIDYL TRANSFERASE, RIBONUCLEASE H-LIKE SUPERFAMILY PROTEIN"/>
    <property type="match status" value="1"/>
</dbReference>
<comment type="caution">
    <text evidence="2">The sequence shown here is derived from an EMBL/GenBank/DDBJ whole genome shotgun (WGS) entry which is preliminary data.</text>
</comment>
<evidence type="ECO:0000313" key="2">
    <source>
        <dbReference type="EMBL" id="MBF8176278.1"/>
    </source>
</evidence>
<dbReference type="SUPFAM" id="SSF53098">
    <property type="entry name" value="Ribonuclease H-like"/>
    <property type="match status" value="1"/>
</dbReference>
<keyword evidence="3" id="KW-1185">Reference proteome</keyword>
<dbReference type="Proteomes" id="UP000657372">
    <property type="component" value="Unassembled WGS sequence"/>
</dbReference>
<dbReference type="InterPro" id="IPR036397">
    <property type="entry name" value="RNaseH_sf"/>
</dbReference>